<accession>A0A0C2J9E0</accession>
<organism evidence="2 3">
    <name type="scientific">Streptomonospora alba</name>
    <dbReference type="NCBI Taxonomy" id="183763"/>
    <lineage>
        <taxon>Bacteria</taxon>
        <taxon>Bacillati</taxon>
        <taxon>Actinomycetota</taxon>
        <taxon>Actinomycetes</taxon>
        <taxon>Streptosporangiales</taxon>
        <taxon>Nocardiopsidaceae</taxon>
        <taxon>Streptomonospora</taxon>
    </lineage>
</organism>
<evidence type="ECO:0000313" key="2">
    <source>
        <dbReference type="EMBL" id="KIH98101.1"/>
    </source>
</evidence>
<comment type="caution">
    <text evidence="2">The sequence shown here is derived from an EMBL/GenBank/DDBJ whole genome shotgun (WGS) entry which is preliminary data.</text>
</comment>
<evidence type="ECO:0000313" key="3">
    <source>
        <dbReference type="Proteomes" id="UP000031675"/>
    </source>
</evidence>
<proteinExistence type="predicted"/>
<feature type="compositionally biased region" description="Low complexity" evidence="1">
    <location>
        <begin position="55"/>
        <end position="73"/>
    </location>
</feature>
<dbReference type="Proteomes" id="UP000031675">
    <property type="component" value="Unassembled WGS sequence"/>
</dbReference>
<protein>
    <submittedName>
        <fullName evidence="2">Uncharacterized protein</fullName>
    </submittedName>
</protein>
<gene>
    <name evidence="2" type="ORF">LP52_15540</name>
</gene>
<name>A0A0C2J9E0_9ACTN</name>
<feature type="region of interest" description="Disordered" evidence="1">
    <location>
        <begin position="55"/>
        <end position="92"/>
    </location>
</feature>
<keyword evidence="3" id="KW-1185">Reference proteome</keyword>
<dbReference type="EMBL" id="JROO01000029">
    <property type="protein sequence ID" value="KIH98101.1"/>
    <property type="molecule type" value="Genomic_DNA"/>
</dbReference>
<reference evidence="3" key="1">
    <citation type="journal article" date="2015" name="Chem. Biol.">
        <title>Structure, bioactivity, and resistance mechanism of streptomonomicin, an unusual lasso Peptide from an understudied halophilic actinomycete.</title>
        <authorList>
            <person name="Metelev M."/>
            <person name="Tietz J.I."/>
            <person name="Melby J.O."/>
            <person name="Blair P.M."/>
            <person name="Zhu L."/>
            <person name="Livnat I."/>
            <person name="Severinov K."/>
            <person name="Mitchell D.A."/>
        </authorList>
    </citation>
    <scope>NUCLEOTIDE SEQUENCE [LARGE SCALE GENOMIC DNA]</scope>
    <source>
        <strain evidence="3">YIM 90003</strain>
    </source>
</reference>
<evidence type="ECO:0000256" key="1">
    <source>
        <dbReference type="SAM" id="MobiDB-lite"/>
    </source>
</evidence>
<sequence>MRLLKVLNRMRLGTGFDPVTGKVPVPTERTVAELLLPTSTPNILAAAGAAHAEAIAAHTSPAPRRARQRAPNASTAADAALQRPCRARRPER</sequence>
<dbReference type="AlphaFoldDB" id="A0A0C2J9E0"/>